<dbReference type="EMBL" id="JAENHL010000008">
    <property type="protein sequence ID" value="MBK1871358.1"/>
    <property type="molecule type" value="Genomic_DNA"/>
</dbReference>
<proteinExistence type="predicted"/>
<name>A0ACC5RG20_9HYPH</name>
<evidence type="ECO:0000313" key="1">
    <source>
        <dbReference type="EMBL" id="MBK1871358.1"/>
    </source>
</evidence>
<dbReference type="Proteomes" id="UP000616151">
    <property type="component" value="Unassembled WGS sequence"/>
</dbReference>
<keyword evidence="2" id="KW-1185">Reference proteome</keyword>
<gene>
    <name evidence="1" type="ORF">JHL16_33635</name>
</gene>
<protein>
    <submittedName>
        <fullName evidence="1">ABC transporter ATP-binding protein</fullName>
    </submittedName>
</protein>
<organism evidence="1 2">
    <name type="scientific">Taklimakanibacter albus</name>
    <dbReference type="NCBI Taxonomy" id="2800327"/>
    <lineage>
        <taxon>Bacteria</taxon>
        <taxon>Pseudomonadati</taxon>
        <taxon>Pseudomonadota</taxon>
        <taxon>Alphaproteobacteria</taxon>
        <taxon>Hyphomicrobiales</taxon>
        <taxon>Aestuariivirgaceae</taxon>
        <taxon>Taklimakanibacter</taxon>
    </lineage>
</organism>
<keyword evidence="1" id="KW-0067">ATP-binding</keyword>
<reference evidence="1" key="1">
    <citation type="submission" date="2021-01" db="EMBL/GenBank/DDBJ databases">
        <authorList>
            <person name="Sun Q."/>
        </authorList>
    </citation>
    <scope>NUCLEOTIDE SEQUENCE</scope>
    <source>
        <strain evidence="1">YIM B02566</strain>
    </source>
</reference>
<evidence type="ECO:0000313" key="2">
    <source>
        <dbReference type="Proteomes" id="UP000616151"/>
    </source>
</evidence>
<accession>A0ACC5RG20</accession>
<keyword evidence="1" id="KW-0547">Nucleotide-binding</keyword>
<sequence length="401" mass="43528">MHGTLPSLDHDEFGSSRSKLINVIDSHLSAPDSREKPAFTFSHPAPDARSAHLAIAGVSKSYNGPAVVNDVALDLKRGEFVTLLGDSGCGKTTLLRIVAGFVHPDKGRVLVAGQDVTHTPPAQRHMGFVFQSYALFPTKTARQNIAFALTIAAKPRADIAARVSELARLFEIEALLERYPHELSGGQQQRVALARALAADPQVLLLDEPMSALDARIRIKLRSEIRALVDRLGITTLYVTHDQEEALALSDRVAIMRQGRIEQIGTPAEIYHRPATRFVAQFIGSSNLIKGRALSYGLETTDGVWPLADRMKTSDAGRPMTALYRPEHIEVLPGDTKGITGRIETMTFLGAHLRLGVALPSGQRIIADRPSLENPQGFAIGMPVSVRPDAGTAVIVRDDMP</sequence>
<comment type="caution">
    <text evidence="1">The sequence shown here is derived from an EMBL/GenBank/DDBJ whole genome shotgun (WGS) entry which is preliminary data.</text>
</comment>